<accession>A0ABR7YEP5</accession>
<protein>
    <submittedName>
        <fullName evidence="2">Tetratricopeptide repeat protein</fullName>
    </submittedName>
</protein>
<dbReference type="Proteomes" id="UP000651271">
    <property type="component" value="Unassembled WGS sequence"/>
</dbReference>
<evidence type="ECO:0000256" key="1">
    <source>
        <dbReference type="SAM" id="SignalP"/>
    </source>
</evidence>
<proteinExistence type="predicted"/>
<dbReference type="Gene3D" id="1.25.40.10">
    <property type="entry name" value="Tetratricopeptide repeat domain"/>
    <property type="match status" value="1"/>
</dbReference>
<keyword evidence="1" id="KW-0732">Signal</keyword>
<comment type="caution">
    <text evidence="2">The sequence shown here is derived from an EMBL/GenBank/DDBJ whole genome shotgun (WGS) entry which is preliminary data.</text>
</comment>
<dbReference type="SUPFAM" id="SSF48452">
    <property type="entry name" value="TPR-like"/>
    <property type="match status" value="1"/>
</dbReference>
<keyword evidence="3" id="KW-1185">Reference proteome</keyword>
<reference evidence="2 3" key="1">
    <citation type="submission" date="2020-08" db="EMBL/GenBank/DDBJ databases">
        <title>Sphingobacterium sp. DN04309 isolated from aquaculture water.</title>
        <authorList>
            <person name="Zhang M."/>
        </authorList>
    </citation>
    <scope>NUCLEOTIDE SEQUENCE [LARGE SCALE GENOMIC DNA]</scope>
    <source>
        <strain evidence="2 3">DN04309</strain>
    </source>
</reference>
<evidence type="ECO:0000313" key="2">
    <source>
        <dbReference type="EMBL" id="MBD1429782.1"/>
    </source>
</evidence>
<feature type="signal peptide" evidence="1">
    <location>
        <begin position="1"/>
        <end position="20"/>
    </location>
</feature>
<dbReference type="EMBL" id="JACOIJ010000015">
    <property type="protein sequence ID" value="MBD1429782.1"/>
    <property type="molecule type" value="Genomic_DNA"/>
</dbReference>
<evidence type="ECO:0000313" key="3">
    <source>
        <dbReference type="Proteomes" id="UP000651271"/>
    </source>
</evidence>
<sequence>MRFFTTVLFTIISTVFLAYGQTSQQDTLDPYGFVTKYDTGFNGIGPKVYILPLPRTLKDEMIYTYQEIQSFQDSIRLGFQYQRLLSTFKHTTNHHIIEKVLPDTISAQEYSRLLQQFKDQKNHAVVYALYNSIAENDLQNHNSEEAVNALNTALSHAQAARNELDIAIIQSNLASIFLITNRLQEALTLETLYLDHANKSKNLADQAASNTRIALIQAYGKDYKAAENTVIRKAIPLFNKSKFYEGKINAWIILAEIYRSQNKHTEAQWFLIQARDLAKEKSYSEKLAMIEYMLGSSKMIQANYKVAKNELELAWKLAEESSNKFLQLAIAEQLGRSYVYLKDYEAAKSFLEQYWTLRNHLFSKNITSIL</sequence>
<dbReference type="Gene3D" id="1.20.140.10">
    <property type="entry name" value="Butyryl-CoA Dehydrogenase, subunit A, domain 3"/>
    <property type="match status" value="1"/>
</dbReference>
<name>A0ABR7YEP5_9SPHI</name>
<dbReference type="RefSeq" id="WP_190302190.1">
    <property type="nucleotide sequence ID" value="NZ_JACOIJ010000015.1"/>
</dbReference>
<gene>
    <name evidence="2" type="ORF">H8B04_09380</name>
</gene>
<feature type="chain" id="PRO_5046500985" evidence="1">
    <location>
        <begin position="21"/>
        <end position="370"/>
    </location>
</feature>
<organism evidence="2 3">
    <name type="scientific">Sphingobacterium litopenaei</name>
    <dbReference type="NCBI Taxonomy" id="2763500"/>
    <lineage>
        <taxon>Bacteria</taxon>
        <taxon>Pseudomonadati</taxon>
        <taxon>Bacteroidota</taxon>
        <taxon>Sphingobacteriia</taxon>
        <taxon>Sphingobacteriales</taxon>
        <taxon>Sphingobacteriaceae</taxon>
        <taxon>Sphingobacterium</taxon>
    </lineage>
</organism>
<dbReference type="InterPro" id="IPR011990">
    <property type="entry name" value="TPR-like_helical_dom_sf"/>
</dbReference>